<dbReference type="GO" id="GO:0032259">
    <property type="term" value="P:methylation"/>
    <property type="evidence" value="ECO:0007669"/>
    <property type="project" value="UniProtKB-KW"/>
</dbReference>
<keyword evidence="2" id="KW-0812">Transmembrane</keyword>
<keyword evidence="3" id="KW-0808">Transferase</keyword>
<dbReference type="InterPro" id="IPR029063">
    <property type="entry name" value="SAM-dependent_MTases_sf"/>
</dbReference>
<name>A0A1H5NBP8_9MICO</name>
<evidence type="ECO:0000256" key="2">
    <source>
        <dbReference type="SAM" id="Phobius"/>
    </source>
</evidence>
<accession>A0A1H5NBP8</accession>
<evidence type="ECO:0000313" key="4">
    <source>
        <dbReference type="Proteomes" id="UP000199220"/>
    </source>
</evidence>
<keyword evidence="3" id="KW-0489">Methyltransferase</keyword>
<keyword evidence="1" id="KW-0175">Coiled coil</keyword>
<feature type="transmembrane region" description="Helical" evidence="2">
    <location>
        <begin position="31"/>
        <end position="48"/>
    </location>
</feature>
<reference evidence="4" key="1">
    <citation type="submission" date="2016-10" db="EMBL/GenBank/DDBJ databases">
        <authorList>
            <person name="Varghese N."/>
            <person name="Submissions S."/>
        </authorList>
    </citation>
    <scope>NUCLEOTIDE SEQUENCE [LARGE SCALE GENOMIC DNA]</scope>
    <source>
        <strain evidence="4">DSM 21368</strain>
    </source>
</reference>
<keyword evidence="2" id="KW-0472">Membrane</keyword>
<dbReference type="Pfam" id="PF13578">
    <property type="entry name" value="Methyltransf_24"/>
    <property type="match status" value="1"/>
</dbReference>
<organism evidence="3 4">
    <name type="scientific">Ruania alba</name>
    <dbReference type="NCBI Taxonomy" id="648782"/>
    <lineage>
        <taxon>Bacteria</taxon>
        <taxon>Bacillati</taxon>
        <taxon>Actinomycetota</taxon>
        <taxon>Actinomycetes</taxon>
        <taxon>Micrococcales</taxon>
        <taxon>Ruaniaceae</taxon>
        <taxon>Ruania</taxon>
    </lineage>
</organism>
<keyword evidence="2" id="KW-1133">Transmembrane helix</keyword>
<proteinExistence type="predicted"/>
<dbReference type="OrthoDB" id="823440at2"/>
<evidence type="ECO:0000256" key="1">
    <source>
        <dbReference type="SAM" id="Coils"/>
    </source>
</evidence>
<dbReference type="AlphaFoldDB" id="A0A1H5NBP8"/>
<evidence type="ECO:0000313" key="3">
    <source>
        <dbReference type="EMBL" id="SEE98291.1"/>
    </source>
</evidence>
<dbReference type="Gene3D" id="3.40.50.150">
    <property type="entry name" value="Vaccinia Virus protein VP39"/>
    <property type="match status" value="1"/>
</dbReference>
<feature type="coiled-coil region" evidence="1">
    <location>
        <begin position="53"/>
        <end position="94"/>
    </location>
</feature>
<dbReference type="GO" id="GO:0008168">
    <property type="term" value="F:methyltransferase activity"/>
    <property type="evidence" value="ECO:0007669"/>
    <property type="project" value="UniProtKB-KW"/>
</dbReference>
<dbReference type="RefSeq" id="WP_089775189.1">
    <property type="nucleotide sequence ID" value="NZ_FNTX01000002.1"/>
</dbReference>
<gene>
    <name evidence="3" type="ORF">SAMN04488554_4102</name>
</gene>
<feature type="transmembrane region" description="Helical" evidence="2">
    <location>
        <begin position="7"/>
        <end position="25"/>
    </location>
</feature>
<keyword evidence="4" id="KW-1185">Reference proteome</keyword>
<dbReference type="SUPFAM" id="SSF53335">
    <property type="entry name" value="S-adenosyl-L-methionine-dependent methyltransferases"/>
    <property type="match status" value="1"/>
</dbReference>
<protein>
    <submittedName>
        <fullName evidence="3">Methyltransferase domain-containing protein</fullName>
    </submittedName>
</protein>
<dbReference type="Proteomes" id="UP000199220">
    <property type="component" value="Unassembled WGS sequence"/>
</dbReference>
<dbReference type="EMBL" id="FNTX01000002">
    <property type="protein sequence ID" value="SEE98291.1"/>
    <property type="molecule type" value="Genomic_DNA"/>
</dbReference>
<dbReference type="STRING" id="648782.SAMN04488554_4102"/>
<sequence length="355" mass="39114">MRRRRLLEGGVLAAAVVGAVVVMAVEGDLGAALTLLAVSAVLAALLELDGRHRHALRSQLESMQQQVARVRADQRAARDEIRRLRRRLEKQLRTEPGRTLTRTIESSVGQISTELAQTHQLVEEHADRARARQIELRRSLRDLKHEPLTQQQSMALLQSWFTPDAPLPAVGGWAMEPTTLVEIVDLITRLRPTTVVECGSGTSTMWVTQALRRNGHGRVVSLDHDGDYAAATRAHLARHGLGAWAEVRHAPLVPTETDHGPLDWYNVDAASLPLIDMLVVDGPPKATGDLARYPALPVLVERLAPDAVIVLDDADRAGERRIVELWQEQHGVRWTQKLVGRALLLGLGDTPPAAR</sequence>